<organism evidence="1 2">
    <name type="scientific">Sphingomonas arantia</name>
    <dbReference type="NCBI Taxonomy" id="1460676"/>
    <lineage>
        <taxon>Bacteria</taxon>
        <taxon>Pseudomonadati</taxon>
        <taxon>Pseudomonadota</taxon>
        <taxon>Alphaproteobacteria</taxon>
        <taxon>Sphingomonadales</taxon>
        <taxon>Sphingomonadaceae</taxon>
        <taxon>Sphingomonas</taxon>
    </lineage>
</organism>
<name>A0ABW4TV70_9SPHN</name>
<gene>
    <name evidence="1" type="ORF">ACFSGX_03515</name>
</gene>
<evidence type="ECO:0000313" key="2">
    <source>
        <dbReference type="Proteomes" id="UP001597400"/>
    </source>
</evidence>
<keyword evidence="2" id="KW-1185">Reference proteome</keyword>
<proteinExistence type="predicted"/>
<sequence length="90" mass="9577">MHGTEPLPFSDANHNRSALLLVESLIHALIERAVLSVDEAIDITLTACDVLNSANREIGMDEAECARAAAPLKAICASLEVDKKPVPTQA</sequence>
<protein>
    <submittedName>
        <fullName evidence="1">Uncharacterized protein</fullName>
    </submittedName>
</protein>
<dbReference type="EMBL" id="JBHUGS010000001">
    <property type="protein sequence ID" value="MFD1949836.1"/>
    <property type="molecule type" value="Genomic_DNA"/>
</dbReference>
<dbReference type="Proteomes" id="UP001597400">
    <property type="component" value="Unassembled WGS sequence"/>
</dbReference>
<evidence type="ECO:0000313" key="1">
    <source>
        <dbReference type="EMBL" id="MFD1949836.1"/>
    </source>
</evidence>
<comment type="caution">
    <text evidence="1">The sequence shown here is derived from an EMBL/GenBank/DDBJ whole genome shotgun (WGS) entry which is preliminary data.</text>
</comment>
<reference evidence="2" key="1">
    <citation type="journal article" date="2019" name="Int. J. Syst. Evol. Microbiol.">
        <title>The Global Catalogue of Microorganisms (GCM) 10K type strain sequencing project: providing services to taxonomists for standard genome sequencing and annotation.</title>
        <authorList>
            <consortium name="The Broad Institute Genomics Platform"/>
            <consortium name="The Broad Institute Genome Sequencing Center for Infectious Disease"/>
            <person name="Wu L."/>
            <person name="Ma J."/>
        </authorList>
    </citation>
    <scope>NUCLEOTIDE SEQUENCE [LARGE SCALE GENOMIC DNA]</scope>
    <source>
        <strain evidence="2">CGMCC 1.12702</strain>
    </source>
</reference>
<accession>A0ABW4TV70</accession>